<dbReference type="InterPro" id="IPR046346">
    <property type="entry name" value="Aminoacid_DH-like_N_sf"/>
</dbReference>
<dbReference type="Gene3D" id="3.40.50.720">
    <property type="entry name" value="NAD(P)-binding Rossmann-like Domain"/>
    <property type="match status" value="1"/>
</dbReference>
<name>A0A6J7EPJ1_9ZZZZ</name>
<dbReference type="GO" id="GO:0050661">
    <property type="term" value="F:NADP binding"/>
    <property type="evidence" value="ECO:0007669"/>
    <property type="project" value="TreeGrafter"/>
</dbReference>
<dbReference type="InterPro" id="IPR022893">
    <property type="entry name" value="Shikimate_DH_fam"/>
</dbReference>
<evidence type="ECO:0000313" key="2">
    <source>
        <dbReference type="EMBL" id="CAB4885026.1"/>
    </source>
</evidence>
<dbReference type="PANTHER" id="PTHR21089:SF1">
    <property type="entry name" value="BIFUNCTIONAL 3-DEHYDROQUINATE DEHYDRATASE_SHIKIMATE DEHYDROGENASE, CHLOROPLASTIC"/>
    <property type="match status" value="1"/>
</dbReference>
<organism evidence="2">
    <name type="scientific">freshwater metagenome</name>
    <dbReference type="NCBI Taxonomy" id="449393"/>
    <lineage>
        <taxon>unclassified sequences</taxon>
        <taxon>metagenomes</taxon>
        <taxon>ecological metagenomes</taxon>
    </lineage>
</organism>
<proteinExistence type="predicted"/>
<reference evidence="2" key="1">
    <citation type="submission" date="2020-05" db="EMBL/GenBank/DDBJ databases">
        <authorList>
            <person name="Chiriac C."/>
            <person name="Salcher M."/>
            <person name="Ghai R."/>
            <person name="Kavagutti S V."/>
        </authorList>
    </citation>
    <scope>NUCLEOTIDE SEQUENCE</scope>
</reference>
<gene>
    <name evidence="2" type="ORF">UFOPK3482_00556</name>
</gene>
<dbReference type="GO" id="GO:0009423">
    <property type="term" value="P:chorismate biosynthetic process"/>
    <property type="evidence" value="ECO:0007669"/>
    <property type="project" value="TreeGrafter"/>
</dbReference>
<dbReference type="SUPFAM" id="SSF51735">
    <property type="entry name" value="NAD(P)-binding Rossmann-fold domains"/>
    <property type="match status" value="1"/>
</dbReference>
<dbReference type="EMBL" id="CAFBLZ010000036">
    <property type="protein sequence ID" value="CAB4885026.1"/>
    <property type="molecule type" value="Genomic_DNA"/>
</dbReference>
<dbReference type="GO" id="GO:0019632">
    <property type="term" value="P:shikimate metabolic process"/>
    <property type="evidence" value="ECO:0007669"/>
    <property type="project" value="TreeGrafter"/>
</dbReference>
<dbReference type="AlphaFoldDB" id="A0A6J7EPJ1"/>
<dbReference type="GO" id="GO:0005829">
    <property type="term" value="C:cytosol"/>
    <property type="evidence" value="ECO:0007669"/>
    <property type="project" value="TreeGrafter"/>
</dbReference>
<sequence>MSELIRGAVIGSPIEHSLSPLLHRSALQFLGIEGDYQRNEVPLGTLNDFFTLHQTEFNYFSITMPLKEEALTLPVEKDAVASRIQSANTLYRRDDIWHLTSTDGSGLVSALKNQGYEKFSKVLILGAGGTARAVVGALDGLSDEIVVLGRSSTRREVLENSVSRSGFEYLRWDDSPAFVDFDLVINTTPAGAADLLAESVPVGNASLLFDVIYKPWPTVLASRWSDAGGVVINGLELLLYQGIHQLGLALQADLDEISLAKHLRPILQKAHR</sequence>
<feature type="domain" description="Shikimate dehydrogenase substrate binding N-terminal" evidence="1">
    <location>
        <begin position="9"/>
        <end position="90"/>
    </location>
</feature>
<dbReference type="Pfam" id="PF08501">
    <property type="entry name" value="Shikimate_dh_N"/>
    <property type="match status" value="1"/>
</dbReference>
<dbReference type="InterPro" id="IPR013708">
    <property type="entry name" value="Shikimate_DH-bd_N"/>
</dbReference>
<evidence type="ECO:0000259" key="1">
    <source>
        <dbReference type="Pfam" id="PF08501"/>
    </source>
</evidence>
<protein>
    <submittedName>
        <fullName evidence="2">Unannotated protein</fullName>
    </submittedName>
</protein>
<dbReference type="CDD" id="cd01065">
    <property type="entry name" value="NAD_bind_Shikimate_DH"/>
    <property type="match status" value="1"/>
</dbReference>
<dbReference type="SUPFAM" id="SSF53223">
    <property type="entry name" value="Aminoacid dehydrogenase-like, N-terminal domain"/>
    <property type="match status" value="1"/>
</dbReference>
<accession>A0A6J7EPJ1</accession>
<dbReference type="InterPro" id="IPR036291">
    <property type="entry name" value="NAD(P)-bd_dom_sf"/>
</dbReference>
<dbReference type="GO" id="GO:0004764">
    <property type="term" value="F:shikimate 3-dehydrogenase (NADP+) activity"/>
    <property type="evidence" value="ECO:0007669"/>
    <property type="project" value="InterPro"/>
</dbReference>
<dbReference type="Gene3D" id="3.40.50.10860">
    <property type="entry name" value="Leucine Dehydrogenase, chain A, domain 1"/>
    <property type="match status" value="1"/>
</dbReference>
<dbReference type="PANTHER" id="PTHR21089">
    <property type="entry name" value="SHIKIMATE DEHYDROGENASE"/>
    <property type="match status" value="1"/>
</dbReference>